<dbReference type="RefSeq" id="WP_345249735.1">
    <property type="nucleotide sequence ID" value="NZ_BAABFO010000010.1"/>
</dbReference>
<feature type="domain" description="MmgE/PrpD N-terminal" evidence="2">
    <location>
        <begin position="6"/>
        <end position="243"/>
    </location>
</feature>
<proteinExistence type="inferred from homology"/>
<evidence type="ECO:0000259" key="2">
    <source>
        <dbReference type="Pfam" id="PF03972"/>
    </source>
</evidence>
<keyword evidence="5" id="KW-1185">Reference proteome</keyword>
<sequence length="450" mass="46567">MSAARTLAGYLASFDASRAAPSARHAVRRAVLDTVAVAAAAAGEPVAAAIVGLVRGRAGAGAAQVWSAPWRVDEEGAALANGTLAHALDYDDVATPMRGHPSACLVPALMALGQPRGRTLEQLAVSYVAGFEVACTLGRAVMPAQYPRGWHTTATIGMLGAAAACAHLLGLDAGRTAHALGIAVSHASGTLENFGTMCKPLHAGHAAAAAVRCALLAEAGFTASPTALDGRQGYLALYGGPPTLNGALARLGREPPAILETGIEIKKYPMCYAAHRALDGVLALRAEHGLALEDVARAEIAGSPRSFIPLVCPRPRAGLDARFSMPYAIAAALRDGAIRLGSFTDAAVLRPEIQDFMERVDVREAEGPDTPRWTGVALVLRDGRRLERRVERLRGGLGQPLADAELVEKARDCFEYGGAPAAADPVCRLALGPGDPRIAELAGLLRGPPG</sequence>
<dbReference type="PANTHER" id="PTHR16943">
    <property type="entry name" value="2-METHYLCITRATE DEHYDRATASE-RELATED"/>
    <property type="match status" value="1"/>
</dbReference>
<gene>
    <name evidence="4" type="ORF">GCM10023144_24370</name>
</gene>
<evidence type="ECO:0000313" key="4">
    <source>
        <dbReference type="EMBL" id="GAA4333272.1"/>
    </source>
</evidence>
<accession>A0ABP8H2G3</accession>
<dbReference type="InterPro" id="IPR045336">
    <property type="entry name" value="MmgE_PrpD_N"/>
</dbReference>
<dbReference type="Pfam" id="PF03972">
    <property type="entry name" value="MmgE_PrpD_N"/>
    <property type="match status" value="1"/>
</dbReference>
<name>A0ABP8H2G3_9BURK</name>
<reference evidence="5" key="1">
    <citation type="journal article" date="2019" name="Int. J. Syst. Evol. Microbiol.">
        <title>The Global Catalogue of Microorganisms (GCM) 10K type strain sequencing project: providing services to taxonomists for standard genome sequencing and annotation.</title>
        <authorList>
            <consortium name="The Broad Institute Genomics Platform"/>
            <consortium name="The Broad Institute Genome Sequencing Center for Infectious Disease"/>
            <person name="Wu L."/>
            <person name="Ma J."/>
        </authorList>
    </citation>
    <scope>NUCLEOTIDE SEQUENCE [LARGE SCALE GENOMIC DNA]</scope>
    <source>
        <strain evidence="5">JCM 17666</strain>
    </source>
</reference>
<dbReference type="Pfam" id="PF19305">
    <property type="entry name" value="MmgE_PrpD_C"/>
    <property type="match status" value="1"/>
</dbReference>
<dbReference type="SUPFAM" id="SSF103378">
    <property type="entry name" value="2-methylcitrate dehydratase PrpD"/>
    <property type="match status" value="1"/>
</dbReference>
<dbReference type="EMBL" id="BAABFO010000010">
    <property type="protein sequence ID" value="GAA4333272.1"/>
    <property type="molecule type" value="Genomic_DNA"/>
</dbReference>
<comment type="caution">
    <text evidence="4">The sequence shown here is derived from an EMBL/GenBank/DDBJ whole genome shotgun (WGS) entry which is preliminary data.</text>
</comment>
<feature type="domain" description="MmgE/PrpD C-terminal" evidence="3">
    <location>
        <begin position="268"/>
        <end position="417"/>
    </location>
</feature>
<dbReference type="InterPro" id="IPR042188">
    <property type="entry name" value="MmgE/PrpD_sf_2"/>
</dbReference>
<dbReference type="InterPro" id="IPR045337">
    <property type="entry name" value="MmgE_PrpD_C"/>
</dbReference>
<comment type="similarity">
    <text evidence="1">Belongs to the PrpD family.</text>
</comment>
<dbReference type="Proteomes" id="UP001501671">
    <property type="component" value="Unassembled WGS sequence"/>
</dbReference>
<dbReference type="Gene3D" id="3.30.1330.120">
    <property type="entry name" value="2-methylcitrate dehydratase PrpD"/>
    <property type="match status" value="1"/>
</dbReference>
<protein>
    <submittedName>
        <fullName evidence="4">MmgE/PrpD family protein</fullName>
    </submittedName>
</protein>
<dbReference type="InterPro" id="IPR005656">
    <property type="entry name" value="MmgE_PrpD"/>
</dbReference>
<dbReference type="Gene3D" id="1.10.4100.10">
    <property type="entry name" value="2-methylcitrate dehydratase PrpD"/>
    <property type="match status" value="1"/>
</dbReference>
<evidence type="ECO:0000256" key="1">
    <source>
        <dbReference type="ARBA" id="ARBA00006174"/>
    </source>
</evidence>
<evidence type="ECO:0000313" key="5">
    <source>
        <dbReference type="Proteomes" id="UP001501671"/>
    </source>
</evidence>
<dbReference type="InterPro" id="IPR042183">
    <property type="entry name" value="MmgE/PrpD_sf_1"/>
</dbReference>
<organism evidence="4 5">
    <name type="scientific">Pigmentiphaga soli</name>
    <dbReference type="NCBI Taxonomy" id="1007095"/>
    <lineage>
        <taxon>Bacteria</taxon>
        <taxon>Pseudomonadati</taxon>
        <taxon>Pseudomonadota</taxon>
        <taxon>Betaproteobacteria</taxon>
        <taxon>Burkholderiales</taxon>
        <taxon>Alcaligenaceae</taxon>
        <taxon>Pigmentiphaga</taxon>
    </lineage>
</organism>
<dbReference type="InterPro" id="IPR036148">
    <property type="entry name" value="MmgE/PrpD_sf"/>
</dbReference>
<evidence type="ECO:0000259" key="3">
    <source>
        <dbReference type="Pfam" id="PF19305"/>
    </source>
</evidence>
<dbReference type="PANTHER" id="PTHR16943:SF8">
    <property type="entry name" value="2-METHYLCITRATE DEHYDRATASE"/>
    <property type="match status" value="1"/>
</dbReference>